<evidence type="ECO:0000313" key="2">
    <source>
        <dbReference type="Proteomes" id="UP000092445"/>
    </source>
</evidence>
<dbReference type="Proteomes" id="UP000092445">
    <property type="component" value="Unassembled WGS sequence"/>
</dbReference>
<protein>
    <recommendedName>
        <fullName evidence="3">Endonuclease/exonuclease/phosphatase domain-containing protein</fullName>
    </recommendedName>
</protein>
<evidence type="ECO:0000313" key="1">
    <source>
        <dbReference type="EnsemblMetazoa" id="GPAI017209-PA"/>
    </source>
</evidence>
<dbReference type="InterPro" id="IPR036691">
    <property type="entry name" value="Endo/exonu/phosph_ase_sf"/>
</dbReference>
<dbReference type="Gene3D" id="3.60.10.10">
    <property type="entry name" value="Endonuclease/exonuclease/phosphatase"/>
    <property type="match status" value="1"/>
</dbReference>
<dbReference type="AlphaFoldDB" id="A0A1A9ZJY5"/>
<reference evidence="1" key="2">
    <citation type="submission" date="2020-05" db="UniProtKB">
        <authorList>
            <consortium name="EnsemblMetazoa"/>
        </authorList>
    </citation>
    <scope>IDENTIFICATION</scope>
    <source>
        <strain evidence="1">IAEA</strain>
    </source>
</reference>
<organism evidence="1 2">
    <name type="scientific">Glossina pallidipes</name>
    <name type="common">Tsetse fly</name>
    <dbReference type="NCBI Taxonomy" id="7398"/>
    <lineage>
        <taxon>Eukaryota</taxon>
        <taxon>Metazoa</taxon>
        <taxon>Ecdysozoa</taxon>
        <taxon>Arthropoda</taxon>
        <taxon>Hexapoda</taxon>
        <taxon>Insecta</taxon>
        <taxon>Pterygota</taxon>
        <taxon>Neoptera</taxon>
        <taxon>Endopterygota</taxon>
        <taxon>Diptera</taxon>
        <taxon>Brachycera</taxon>
        <taxon>Muscomorpha</taxon>
        <taxon>Hippoboscoidea</taxon>
        <taxon>Glossinidae</taxon>
        <taxon>Glossina</taxon>
    </lineage>
</organism>
<accession>A0A1A9ZJY5</accession>
<keyword evidence="2" id="KW-1185">Reference proteome</keyword>
<dbReference type="SUPFAM" id="SSF56219">
    <property type="entry name" value="DNase I-like"/>
    <property type="match status" value="1"/>
</dbReference>
<sequence>MAQKKNHLTKPVSIYLPFALAVNDVKRKINKEIMNQKNDFFICGDLNSRHRKWYYTTANILGDVLNNISTFFSVTILHSNNLAYILPEELLGLFKRLAGGIPTPAASTGARPNHMELQLKISSVL</sequence>
<dbReference type="VEuPathDB" id="VectorBase:GPAI017209"/>
<evidence type="ECO:0008006" key="3">
    <source>
        <dbReference type="Google" id="ProtNLM"/>
    </source>
</evidence>
<reference evidence="2" key="1">
    <citation type="submission" date="2014-03" db="EMBL/GenBank/DDBJ databases">
        <authorList>
            <person name="Aksoy S."/>
            <person name="Warren W."/>
            <person name="Wilson R.K."/>
        </authorList>
    </citation>
    <scope>NUCLEOTIDE SEQUENCE [LARGE SCALE GENOMIC DNA]</scope>
    <source>
        <strain evidence="2">IAEA</strain>
    </source>
</reference>
<dbReference type="EnsemblMetazoa" id="GPAI017209-RA">
    <property type="protein sequence ID" value="GPAI017209-PA"/>
    <property type="gene ID" value="GPAI017209"/>
</dbReference>
<name>A0A1A9ZJY5_GLOPL</name>
<proteinExistence type="predicted"/>